<dbReference type="InterPro" id="IPR041664">
    <property type="entry name" value="AAA_16"/>
</dbReference>
<proteinExistence type="predicted"/>
<dbReference type="SUPFAM" id="SSF48452">
    <property type="entry name" value="TPR-like"/>
    <property type="match status" value="1"/>
</dbReference>
<evidence type="ECO:0000313" key="4">
    <source>
        <dbReference type="Proteomes" id="UP001516023"/>
    </source>
</evidence>
<protein>
    <recommendedName>
        <fullName evidence="2">Orc1-like AAA ATPase domain-containing protein</fullName>
    </recommendedName>
</protein>
<dbReference type="SUPFAM" id="SSF52540">
    <property type="entry name" value="P-loop containing nucleoside triphosphate hydrolases"/>
    <property type="match status" value="1"/>
</dbReference>
<evidence type="ECO:0000313" key="3">
    <source>
        <dbReference type="EMBL" id="KAL3784659.1"/>
    </source>
</evidence>
<feature type="region of interest" description="Disordered" evidence="1">
    <location>
        <begin position="1"/>
        <end position="25"/>
    </location>
</feature>
<organism evidence="3 4">
    <name type="scientific">Cyclotella cryptica</name>
    <dbReference type="NCBI Taxonomy" id="29204"/>
    <lineage>
        <taxon>Eukaryota</taxon>
        <taxon>Sar</taxon>
        <taxon>Stramenopiles</taxon>
        <taxon>Ochrophyta</taxon>
        <taxon>Bacillariophyta</taxon>
        <taxon>Coscinodiscophyceae</taxon>
        <taxon>Thalassiosirophycidae</taxon>
        <taxon>Stephanodiscales</taxon>
        <taxon>Stephanodiscaceae</taxon>
        <taxon>Cyclotella</taxon>
    </lineage>
</organism>
<comment type="caution">
    <text evidence="3">The sequence shown here is derived from an EMBL/GenBank/DDBJ whole genome shotgun (WGS) entry which is preliminary data.</text>
</comment>
<feature type="domain" description="Orc1-like AAA ATPase" evidence="2">
    <location>
        <begin position="377"/>
        <end position="536"/>
    </location>
</feature>
<evidence type="ECO:0000256" key="1">
    <source>
        <dbReference type="SAM" id="MobiDB-lite"/>
    </source>
</evidence>
<dbReference type="InterPro" id="IPR027417">
    <property type="entry name" value="P-loop_NTPase"/>
</dbReference>
<dbReference type="InterPro" id="IPR053159">
    <property type="entry name" value="Hybrid_Histidine_Kinase"/>
</dbReference>
<dbReference type="EMBL" id="JABMIG020000231">
    <property type="protein sequence ID" value="KAL3784659.1"/>
    <property type="molecule type" value="Genomic_DNA"/>
</dbReference>
<dbReference type="PANTHER" id="PTHR43642">
    <property type="entry name" value="HYBRID SIGNAL TRANSDUCTION HISTIDINE KINASE G"/>
    <property type="match status" value="1"/>
</dbReference>
<sequence>MFRSVASALDADGNDGDDFLENDDHESRQNRWGSIIDKFEVNFAESVDEDNRKIFQFQQATASSTTDDYFSVLSAPGMASHYNPVARFAGSHSTFSRRKFTEWIQLQRTNASGDMSDIKKYFERSLRIIYSLVLKTIISTVKSGKTEVVVTVHPDLITSENIMVQYSAEDGETAHFIQTEIEGGSSLEELTKKYGAMKALGLVAYEILMRGDMPPVSVFLPSSLSDMRGTVHLPLSVRGSDECCEARNLAKIKVPRKAVDEYEGRITTAMLKAGVPYPLCQFVVDLLGGECSDGLLFRSDVSFASFSDVLLDLKQMINNPEAFIHLSVRDQWKLAFVNKMYGRESEKKMIMDAASRTTGTTSNDALFEALSLLLPRNKRQIVMVSGKPGSGKTRLVMEAKTDLENKGWIFLSCKFDRIVHAEPLSVMASAFDEFLEQCLGSSRQQQICTNLKSLMLSDDVLILTKHVPCLIKYLDNPRAPLTDVEVSKEHMHQLFHQLLHVLSLAGQPVAFFADDLQWADGASIDLLVALSKASEHNSSTVNSDANMAFKIMLIGSYRDNEVDGDHSLTHMLDQLKKRNSAFEVTHIDVRGFTRETLNQILSESFCLPSRRTKSLAELIVHKTDGIAIHVIEFIGRLTTDRILCHSFVKGWEWDNEGIERCPISDSVAELLVFKLNKLPPDALTALQICSVFGIQIEQRIINFVQDFDGDQTVDITAGLKVAAERGLVEMARTPDVFKFAHDIISQAAFDLILVEERSVLFQKLVSALIKNASAANDSDFVVFISVDLINRIKKDIVTDPEERVLYASMNEKAGKKALAVPDFSSAVKYSESGLAFLDACAWETHHDLTMSLHQTSITALYSCPNGKKDLLKERIEIVFQHAKSLDEEFKTRNVWIRLLSVTSLEDAINESHILLNKLGEHIDLSDNSSRHACSELLRVKESFSKNKHQFSTLSRMEDLNKRNAMRVISSLMVFYHHQRSNSIGLVSSRMVDMTMNYGYCEESVFGVASFAATLVRILGDIDEGASCARMALALVSKFRHCVDMLLPAVYAAVYGLVLIWKEPIQATLGPLVRGCDLAFDYGNIQFAVANAELYVTRSFHGGKNIDVLLDEIEALAHKCALHGQLHSIRRFFAPLYNALRDLKGISEQALAPLDCCINTDGSRDCLLSGNDYIAFETRLMIDIAHSFILGDIEKARSFADMFGGVITRKQRVFNNVIIEFYAGLAECQLARKAFDADWKAKVGKIRNSMEELCGHSKWNFENKFLLLRAECHFTEGDMSEAAKCYESSIASACSHKLVHEEAMACELAGYFFKDQENESKSKIMFAQAHKAYMKWGAVKKANEVPHT</sequence>
<dbReference type="Gene3D" id="3.40.50.300">
    <property type="entry name" value="P-loop containing nucleotide triphosphate hydrolases"/>
    <property type="match status" value="1"/>
</dbReference>
<accession>A0ABD3P8S3</accession>
<dbReference type="Pfam" id="PF13191">
    <property type="entry name" value="AAA_16"/>
    <property type="match status" value="1"/>
</dbReference>
<feature type="compositionally biased region" description="Acidic residues" evidence="1">
    <location>
        <begin position="12"/>
        <end position="24"/>
    </location>
</feature>
<reference evidence="3 4" key="1">
    <citation type="journal article" date="2020" name="G3 (Bethesda)">
        <title>Improved Reference Genome for Cyclotella cryptica CCMP332, a Model for Cell Wall Morphogenesis, Salinity Adaptation, and Lipid Production in Diatoms (Bacillariophyta).</title>
        <authorList>
            <person name="Roberts W.R."/>
            <person name="Downey K.M."/>
            <person name="Ruck E.C."/>
            <person name="Traller J.C."/>
            <person name="Alverson A.J."/>
        </authorList>
    </citation>
    <scope>NUCLEOTIDE SEQUENCE [LARGE SCALE GENOMIC DNA]</scope>
    <source>
        <strain evidence="3 4">CCMP332</strain>
    </source>
</reference>
<name>A0ABD3P8S3_9STRA</name>
<dbReference type="InterPro" id="IPR011990">
    <property type="entry name" value="TPR-like_helical_dom_sf"/>
</dbReference>
<keyword evidence="4" id="KW-1185">Reference proteome</keyword>
<gene>
    <name evidence="3" type="ORF">HJC23_012175</name>
</gene>
<dbReference type="Proteomes" id="UP001516023">
    <property type="component" value="Unassembled WGS sequence"/>
</dbReference>
<evidence type="ECO:0000259" key="2">
    <source>
        <dbReference type="Pfam" id="PF13191"/>
    </source>
</evidence>
<dbReference type="PANTHER" id="PTHR43642:SF1">
    <property type="entry name" value="HYBRID SIGNAL TRANSDUCTION HISTIDINE KINASE G"/>
    <property type="match status" value="1"/>
</dbReference>